<dbReference type="PANTHER" id="PTHR36506:SF1">
    <property type="entry name" value="PREFLAGELLIN PEPTIDASE"/>
    <property type="match status" value="1"/>
</dbReference>
<feature type="domain" description="Prepilin type IV endopeptidase peptidase" evidence="7">
    <location>
        <begin position="13"/>
        <end position="137"/>
    </location>
</feature>
<dbReference type="GO" id="GO:0004190">
    <property type="term" value="F:aspartic-type endopeptidase activity"/>
    <property type="evidence" value="ECO:0007669"/>
    <property type="project" value="UniProtKB-EC"/>
</dbReference>
<keyword evidence="2" id="KW-1003">Cell membrane</keyword>
<feature type="transmembrane region" description="Helical" evidence="6">
    <location>
        <begin position="272"/>
        <end position="297"/>
    </location>
</feature>
<dbReference type="EC" id="3.4.23.43" evidence="8"/>
<dbReference type="Gene3D" id="1.20.120.1220">
    <property type="match status" value="1"/>
</dbReference>
<dbReference type="EMBL" id="CP096019">
    <property type="protein sequence ID" value="UPM43431.1"/>
    <property type="molecule type" value="Genomic_DNA"/>
</dbReference>
<evidence type="ECO:0000313" key="8">
    <source>
        <dbReference type="EMBL" id="UPM43431.1"/>
    </source>
</evidence>
<evidence type="ECO:0000256" key="6">
    <source>
        <dbReference type="SAM" id="Phobius"/>
    </source>
</evidence>
<feature type="transmembrane region" description="Helical" evidence="6">
    <location>
        <begin position="92"/>
        <end position="110"/>
    </location>
</feature>
<evidence type="ECO:0000256" key="2">
    <source>
        <dbReference type="ARBA" id="ARBA00022475"/>
    </source>
</evidence>
<keyword evidence="5 6" id="KW-0472">Membrane</keyword>
<name>A0A8U0A2K2_9EURY</name>
<organism evidence="8 9">
    <name type="scientific">Halocatena salina</name>
    <dbReference type="NCBI Taxonomy" id="2934340"/>
    <lineage>
        <taxon>Archaea</taxon>
        <taxon>Methanobacteriati</taxon>
        <taxon>Methanobacteriota</taxon>
        <taxon>Stenosarchaea group</taxon>
        <taxon>Halobacteria</taxon>
        <taxon>Halobacteriales</taxon>
        <taxon>Natronomonadaceae</taxon>
        <taxon>Halocatena</taxon>
    </lineage>
</organism>
<proteinExistence type="predicted"/>
<dbReference type="InterPro" id="IPR000045">
    <property type="entry name" value="Prepilin_IV_endopep_pep"/>
</dbReference>
<evidence type="ECO:0000256" key="3">
    <source>
        <dbReference type="ARBA" id="ARBA00022692"/>
    </source>
</evidence>
<evidence type="ECO:0000313" key="9">
    <source>
        <dbReference type="Proteomes" id="UP000831768"/>
    </source>
</evidence>
<evidence type="ECO:0000259" key="7">
    <source>
        <dbReference type="Pfam" id="PF01478"/>
    </source>
</evidence>
<dbReference type="GeneID" id="71926990"/>
<dbReference type="RefSeq" id="WP_247994098.1">
    <property type="nucleotide sequence ID" value="NZ_CP096019.1"/>
</dbReference>
<keyword evidence="3 6" id="KW-0812">Transmembrane</keyword>
<protein>
    <submittedName>
        <fullName evidence="8">Prepilin peptidase</fullName>
        <ecNumber evidence="8">3.4.23.43</ecNumber>
    </submittedName>
</protein>
<evidence type="ECO:0000256" key="1">
    <source>
        <dbReference type="ARBA" id="ARBA00004651"/>
    </source>
</evidence>
<comment type="subcellular location">
    <subcellularLocation>
        <location evidence="1">Cell membrane</location>
        <topology evidence="1">Multi-pass membrane protein</topology>
    </subcellularLocation>
</comment>
<keyword evidence="4 6" id="KW-1133">Transmembrane helix</keyword>
<reference evidence="8" key="1">
    <citation type="submission" date="2022-04" db="EMBL/GenBank/DDBJ databases">
        <title>Halocatena sp. nov., isolated from a salt lake.</title>
        <authorList>
            <person name="Cui H.-L."/>
        </authorList>
    </citation>
    <scope>NUCLEOTIDE SEQUENCE</scope>
    <source>
        <strain evidence="8">AD-1</strain>
    </source>
</reference>
<dbReference type="PANTHER" id="PTHR36506">
    <property type="entry name" value="PREFLAGELLIN PEPTIDASE"/>
    <property type="match status" value="1"/>
</dbReference>
<sequence>MFVTLPDLLRLLVVPCIAWTGYHDIQTRRIPNWIWLPLTVGGVVALLIDTSVVAGPVRTAFVLRCAVSLGVVAPIGWLCSRLGIVGGADAKAIGTLALVFPVYPTIYFRWGVLPIERASHGVFALTILTNTVLVGLVIPIVLAVYNGINGRIRPTMFVGRPYRIADVSSIYGQLLEDETGRILTGGLDLDALRMYLRWRETSLAALRAAPDTYRDPVNCSSASAGDQWGATAFLSEIEGTAYGTTPDQLRRGLEWLCTPTVESVWITPGIPFLAVVCLGLMIALTHGDVLSTVLGAFGLV</sequence>
<dbReference type="KEGG" id="haad:MW046_03045"/>
<dbReference type="GO" id="GO:0005886">
    <property type="term" value="C:plasma membrane"/>
    <property type="evidence" value="ECO:0007669"/>
    <property type="project" value="UniProtKB-SubCell"/>
</dbReference>
<keyword evidence="9" id="KW-1185">Reference proteome</keyword>
<feature type="transmembrane region" description="Helical" evidence="6">
    <location>
        <begin position="61"/>
        <end position="80"/>
    </location>
</feature>
<dbReference type="AlphaFoldDB" id="A0A8U0A2K2"/>
<gene>
    <name evidence="8" type="ORF">MW046_03045</name>
</gene>
<dbReference type="InterPro" id="IPR052218">
    <property type="entry name" value="Preflagellin_Peptidase"/>
</dbReference>
<dbReference type="Pfam" id="PF01478">
    <property type="entry name" value="Peptidase_A24"/>
    <property type="match status" value="1"/>
</dbReference>
<dbReference type="Proteomes" id="UP000831768">
    <property type="component" value="Chromosome"/>
</dbReference>
<evidence type="ECO:0000256" key="4">
    <source>
        <dbReference type="ARBA" id="ARBA00022989"/>
    </source>
</evidence>
<accession>A0A8U0A2K2</accession>
<evidence type="ECO:0000256" key="5">
    <source>
        <dbReference type="ARBA" id="ARBA00023136"/>
    </source>
</evidence>
<feature type="transmembrane region" description="Helical" evidence="6">
    <location>
        <begin position="122"/>
        <end position="145"/>
    </location>
</feature>
<feature type="transmembrane region" description="Helical" evidence="6">
    <location>
        <begin position="33"/>
        <end position="55"/>
    </location>
</feature>
<keyword evidence="8" id="KW-0378">Hydrolase</keyword>